<dbReference type="Gene3D" id="3.90.550.10">
    <property type="entry name" value="Spore Coat Polysaccharide Biosynthesis Protein SpsA, Chain A"/>
    <property type="match status" value="1"/>
</dbReference>
<dbReference type="Pfam" id="PF00535">
    <property type="entry name" value="Glycos_transf_2"/>
    <property type="match status" value="1"/>
</dbReference>
<gene>
    <name evidence="5" type="ORF">A2482_05145</name>
</gene>
<sequence>MAQTFKDFSVIIVDNGSSDDTLAIIGERYPHLKIVKHQENLGFAKAHNQAIHWTKSDYVLCLNQDIVMEPNFLQEAVDFMEAHPMAGAIAGKLLRWQEGEKTKYIDSVGLKIYKNFRVIDLGTGEMDDGRYDLREEVFGLSGALPLYRRKALEETSYQQEFFDESFFSYKEDVDLAFRLRVAGWGIWRVPTAVAYHDRTVKTPHAQLTPVEVARNRRGKSKFANFYSYRNHLYFLIKCLPRLTFSVLFYELTKFFYVLIFETKNLRAWRDVFHNLKQLKLKRAIIWKNRKVEVTELEKWWRG</sequence>
<proteinExistence type="inferred from homology"/>
<evidence type="ECO:0000313" key="6">
    <source>
        <dbReference type="Proteomes" id="UP000178656"/>
    </source>
</evidence>
<keyword evidence="2" id="KW-0328">Glycosyltransferase</keyword>
<name>A0A1F5TBK1_9BACT</name>
<dbReference type="AlphaFoldDB" id="A0A1F5TBK1"/>
<accession>A0A1F5TBK1</accession>
<evidence type="ECO:0000313" key="5">
    <source>
        <dbReference type="EMBL" id="OGF36348.1"/>
    </source>
</evidence>
<dbReference type="EMBL" id="MFGM01000036">
    <property type="protein sequence ID" value="OGF36348.1"/>
    <property type="molecule type" value="Genomic_DNA"/>
</dbReference>
<dbReference type="PANTHER" id="PTHR43179:SF12">
    <property type="entry name" value="GALACTOFURANOSYLTRANSFERASE GLFT2"/>
    <property type="match status" value="1"/>
</dbReference>
<dbReference type="GO" id="GO:0016757">
    <property type="term" value="F:glycosyltransferase activity"/>
    <property type="evidence" value="ECO:0007669"/>
    <property type="project" value="UniProtKB-KW"/>
</dbReference>
<comment type="similarity">
    <text evidence="1">Belongs to the glycosyltransferase 2 family.</text>
</comment>
<dbReference type="Proteomes" id="UP000178656">
    <property type="component" value="Unassembled WGS sequence"/>
</dbReference>
<protein>
    <recommendedName>
        <fullName evidence="4">Glycosyltransferase 2-like domain-containing protein</fullName>
    </recommendedName>
</protein>
<evidence type="ECO:0000259" key="4">
    <source>
        <dbReference type="Pfam" id="PF00535"/>
    </source>
</evidence>
<feature type="domain" description="Glycosyltransferase 2-like" evidence="4">
    <location>
        <begin position="2"/>
        <end position="154"/>
    </location>
</feature>
<evidence type="ECO:0000256" key="3">
    <source>
        <dbReference type="ARBA" id="ARBA00022679"/>
    </source>
</evidence>
<dbReference type="InterPro" id="IPR029044">
    <property type="entry name" value="Nucleotide-diphossugar_trans"/>
</dbReference>
<dbReference type="InterPro" id="IPR001173">
    <property type="entry name" value="Glyco_trans_2-like"/>
</dbReference>
<evidence type="ECO:0000256" key="1">
    <source>
        <dbReference type="ARBA" id="ARBA00006739"/>
    </source>
</evidence>
<dbReference type="PANTHER" id="PTHR43179">
    <property type="entry name" value="RHAMNOSYLTRANSFERASE WBBL"/>
    <property type="match status" value="1"/>
</dbReference>
<evidence type="ECO:0000256" key="2">
    <source>
        <dbReference type="ARBA" id="ARBA00022676"/>
    </source>
</evidence>
<comment type="caution">
    <text evidence="5">The sequence shown here is derived from an EMBL/GenBank/DDBJ whole genome shotgun (WGS) entry which is preliminary data.</text>
</comment>
<keyword evidence="3" id="KW-0808">Transferase</keyword>
<organism evidence="5 6">
    <name type="scientific">Candidatus Falkowbacteria bacterium RIFOXYC2_FULL_48_21</name>
    <dbReference type="NCBI Taxonomy" id="1798005"/>
    <lineage>
        <taxon>Bacteria</taxon>
        <taxon>Candidatus Falkowiibacteriota</taxon>
    </lineage>
</organism>
<dbReference type="CDD" id="cd04186">
    <property type="entry name" value="GT_2_like_c"/>
    <property type="match status" value="1"/>
</dbReference>
<dbReference type="SUPFAM" id="SSF53448">
    <property type="entry name" value="Nucleotide-diphospho-sugar transferases"/>
    <property type="match status" value="1"/>
</dbReference>
<reference evidence="5 6" key="1">
    <citation type="journal article" date="2016" name="Nat. Commun.">
        <title>Thousands of microbial genomes shed light on interconnected biogeochemical processes in an aquifer system.</title>
        <authorList>
            <person name="Anantharaman K."/>
            <person name="Brown C.T."/>
            <person name="Hug L.A."/>
            <person name="Sharon I."/>
            <person name="Castelle C.J."/>
            <person name="Probst A.J."/>
            <person name="Thomas B.C."/>
            <person name="Singh A."/>
            <person name="Wilkins M.J."/>
            <person name="Karaoz U."/>
            <person name="Brodie E.L."/>
            <person name="Williams K.H."/>
            <person name="Hubbard S.S."/>
            <person name="Banfield J.F."/>
        </authorList>
    </citation>
    <scope>NUCLEOTIDE SEQUENCE [LARGE SCALE GENOMIC DNA]</scope>
</reference>